<dbReference type="InterPro" id="IPR015168">
    <property type="entry name" value="SsuA/THI5"/>
</dbReference>
<name>A0A2S0IGD9_9BURK</name>
<keyword evidence="3 4" id="KW-0732">Signal</keyword>
<sequence>MKIRSSLHIAAVAAASLLSVSTMAADKANDKAVVSAAFKSVFYLPVYFAEEHGYFKDEGLDVRIDVASSSTNALAAVISRSADFSLHGPEWTAISFGRGAPVKVVGGTLNRLGVWLTCKPAFAFDGFKSLKGATIATGAMPTTSSSAFIKLVKNAGLDPKRDVNLLEVPLGNEIGPLSSGQADCAVLYEPGASQAQAQGFKVVSAFSREIGPYTFSAISTRQDISPQVSQKFVSGIDRALKTIRKDPAAAVASGLKLFPNLDPAVVRASVQRLIDDGVFADSVAVPEQALKDALQTQIDLGNLDRIPADGKWLDLGYADSIAGKAY</sequence>
<dbReference type="PANTHER" id="PTHR30024:SF47">
    <property type="entry name" value="TAURINE-BINDING PERIPLASMIC PROTEIN"/>
    <property type="match status" value="1"/>
</dbReference>
<evidence type="ECO:0000256" key="1">
    <source>
        <dbReference type="ARBA" id="ARBA00004418"/>
    </source>
</evidence>
<evidence type="ECO:0000313" key="7">
    <source>
        <dbReference type="Proteomes" id="UP000239477"/>
    </source>
</evidence>
<evidence type="ECO:0000256" key="3">
    <source>
        <dbReference type="ARBA" id="ARBA00022729"/>
    </source>
</evidence>
<comment type="similarity">
    <text evidence="2">Belongs to the bacterial solute-binding protein SsuA/TauA family.</text>
</comment>
<evidence type="ECO:0000313" key="6">
    <source>
        <dbReference type="EMBL" id="AVJ31034.1"/>
    </source>
</evidence>
<evidence type="ECO:0000256" key="4">
    <source>
        <dbReference type="SAM" id="SignalP"/>
    </source>
</evidence>
<accession>A0A2S0IGD9</accession>
<keyword evidence="7" id="KW-1185">Reference proteome</keyword>
<feature type="signal peptide" evidence="4">
    <location>
        <begin position="1"/>
        <end position="24"/>
    </location>
</feature>
<evidence type="ECO:0000259" key="5">
    <source>
        <dbReference type="Pfam" id="PF09084"/>
    </source>
</evidence>
<protein>
    <submittedName>
        <fullName evidence="6">ABC transporter substrate-binding protein</fullName>
    </submittedName>
</protein>
<dbReference type="OrthoDB" id="286202at2"/>
<reference evidence="6 7" key="1">
    <citation type="submission" date="2017-09" db="EMBL/GenBank/DDBJ databases">
        <title>Genomic, metabolic, and phenotypic characteristics of bacterial isolates from the natural microbiome of the model nematode Caenorhabditis elegans.</title>
        <authorList>
            <person name="Zimmermann J."/>
            <person name="Obeng N."/>
            <person name="Yang W."/>
            <person name="Obeng O."/>
            <person name="Kissoyan K."/>
            <person name="Pees B."/>
            <person name="Dirksen P."/>
            <person name="Hoppner M."/>
            <person name="Franke A."/>
            <person name="Rosenstiel P."/>
            <person name="Leippe M."/>
            <person name="Dierking K."/>
            <person name="Kaleta C."/>
            <person name="Schulenburg H."/>
        </authorList>
    </citation>
    <scope>NUCLEOTIDE SEQUENCE [LARGE SCALE GENOMIC DNA]</scope>
    <source>
        <strain evidence="6 7">MYb73</strain>
    </source>
</reference>
<proteinExistence type="inferred from homology"/>
<dbReference type="Pfam" id="PF09084">
    <property type="entry name" value="NMT1"/>
    <property type="match status" value="1"/>
</dbReference>
<gene>
    <name evidence="6" type="ORF">CLM73_14625</name>
</gene>
<feature type="chain" id="PRO_5015727819" evidence="4">
    <location>
        <begin position="25"/>
        <end position="326"/>
    </location>
</feature>
<dbReference type="AlphaFoldDB" id="A0A2S0IGD9"/>
<evidence type="ECO:0000256" key="2">
    <source>
        <dbReference type="ARBA" id="ARBA00010742"/>
    </source>
</evidence>
<dbReference type="PANTHER" id="PTHR30024">
    <property type="entry name" value="ALIPHATIC SULFONATES-BINDING PROTEIN-RELATED"/>
    <property type="match status" value="1"/>
</dbReference>
<dbReference type="EMBL" id="CP023270">
    <property type="protein sequence ID" value="AVJ31034.1"/>
    <property type="molecule type" value="Genomic_DNA"/>
</dbReference>
<feature type="domain" description="SsuA/THI5-like" evidence="5">
    <location>
        <begin position="44"/>
        <end position="250"/>
    </location>
</feature>
<comment type="subcellular location">
    <subcellularLocation>
        <location evidence="1">Periplasm</location>
    </subcellularLocation>
</comment>
<dbReference type="RefSeq" id="WP_105241535.1">
    <property type="nucleotide sequence ID" value="NZ_CP023270.1"/>
</dbReference>
<dbReference type="GO" id="GO:0042597">
    <property type="term" value="C:periplasmic space"/>
    <property type="evidence" value="ECO:0007669"/>
    <property type="project" value="UniProtKB-SubCell"/>
</dbReference>
<dbReference type="Gene3D" id="3.40.190.10">
    <property type="entry name" value="Periplasmic binding protein-like II"/>
    <property type="match status" value="2"/>
</dbReference>
<dbReference type="SUPFAM" id="SSF53850">
    <property type="entry name" value="Periplasmic binding protein-like II"/>
    <property type="match status" value="1"/>
</dbReference>
<organism evidence="6 7">
    <name type="scientific">Achromobacter spanius</name>
    <dbReference type="NCBI Taxonomy" id="217203"/>
    <lineage>
        <taxon>Bacteria</taxon>
        <taxon>Pseudomonadati</taxon>
        <taxon>Pseudomonadota</taxon>
        <taxon>Betaproteobacteria</taxon>
        <taxon>Burkholderiales</taxon>
        <taxon>Alcaligenaceae</taxon>
        <taxon>Achromobacter</taxon>
    </lineage>
</organism>
<dbReference type="Proteomes" id="UP000239477">
    <property type="component" value="Chromosome"/>
</dbReference>